<evidence type="ECO:0000256" key="1">
    <source>
        <dbReference type="ARBA" id="ARBA00001974"/>
    </source>
</evidence>
<keyword evidence="6" id="KW-1185">Reference proteome</keyword>
<comment type="cofactor">
    <cofactor evidence="1">
        <name>FAD</name>
        <dbReference type="ChEBI" id="CHEBI:57692"/>
    </cofactor>
</comment>
<dbReference type="AlphaFoldDB" id="A0AAQ3SIM7"/>
<dbReference type="PANTHER" id="PTHR42913">
    <property type="entry name" value="APOPTOSIS-INDUCING FACTOR 1"/>
    <property type="match status" value="1"/>
</dbReference>
<dbReference type="GO" id="GO:0042372">
    <property type="term" value="P:phylloquinone biosynthetic process"/>
    <property type="evidence" value="ECO:0007669"/>
    <property type="project" value="TreeGrafter"/>
</dbReference>
<sequence>MLCELLSGEVDVWEIAPSLSGLLKNTCVQFRVESKLQMLENRRFGNKDAPTIQVAVVGLGYNGTALAVTIAERLKNTGTVKAINAQATICPAAPRGIRDAYWRVIKSRNVDLLFGYSVSSIRESRRPDQDPNITATTNSQTVNDEHQKLILELNPVQSGLKGETLEADLAAFKQAHLVAWNIWAAINGRPLSPFRFQKFGEFMSLGRTEAAISVDFVEGLTLEGPAAHAARKLAYCVRMPTQEHRAKVGMSWFAKALMDSLAS</sequence>
<keyword evidence="4" id="KW-0560">Oxidoreductase</keyword>
<dbReference type="InterPro" id="IPR036188">
    <property type="entry name" value="FAD/NAD-bd_sf"/>
</dbReference>
<protein>
    <submittedName>
        <fullName evidence="5">Uncharacterized protein</fullName>
    </submittedName>
</protein>
<organism evidence="5 6">
    <name type="scientific">Paspalum notatum var. saurae</name>
    <dbReference type="NCBI Taxonomy" id="547442"/>
    <lineage>
        <taxon>Eukaryota</taxon>
        <taxon>Viridiplantae</taxon>
        <taxon>Streptophyta</taxon>
        <taxon>Embryophyta</taxon>
        <taxon>Tracheophyta</taxon>
        <taxon>Spermatophyta</taxon>
        <taxon>Magnoliopsida</taxon>
        <taxon>Liliopsida</taxon>
        <taxon>Poales</taxon>
        <taxon>Poaceae</taxon>
        <taxon>PACMAD clade</taxon>
        <taxon>Panicoideae</taxon>
        <taxon>Andropogonodae</taxon>
        <taxon>Paspaleae</taxon>
        <taxon>Paspalinae</taxon>
        <taxon>Paspalum</taxon>
    </lineage>
</organism>
<keyword evidence="2" id="KW-0285">Flavoprotein</keyword>
<dbReference type="EMBL" id="CP144745">
    <property type="protein sequence ID" value="WVZ49743.1"/>
    <property type="molecule type" value="Genomic_DNA"/>
</dbReference>
<dbReference type="PANTHER" id="PTHR42913:SF4">
    <property type="entry name" value="ALTERNATIVE NAD(P)H-UBIQUINONE OXIDOREDUCTASE C1, CHLOROPLASTIC_MITOCHONDRIAL"/>
    <property type="match status" value="1"/>
</dbReference>
<name>A0AAQ3SIM7_PASNO</name>
<dbReference type="GO" id="GO:0003955">
    <property type="term" value="F:NAD(P)H dehydrogenase (quinone) activity"/>
    <property type="evidence" value="ECO:0007669"/>
    <property type="project" value="TreeGrafter"/>
</dbReference>
<evidence type="ECO:0000313" key="6">
    <source>
        <dbReference type="Proteomes" id="UP001341281"/>
    </source>
</evidence>
<evidence type="ECO:0000313" key="5">
    <source>
        <dbReference type="EMBL" id="WVZ49743.1"/>
    </source>
</evidence>
<accession>A0AAQ3SIM7</accession>
<evidence type="ECO:0000256" key="3">
    <source>
        <dbReference type="ARBA" id="ARBA00022827"/>
    </source>
</evidence>
<dbReference type="GO" id="GO:0019646">
    <property type="term" value="P:aerobic electron transport chain"/>
    <property type="evidence" value="ECO:0007669"/>
    <property type="project" value="TreeGrafter"/>
</dbReference>
<dbReference type="GO" id="GO:0009507">
    <property type="term" value="C:chloroplast"/>
    <property type="evidence" value="ECO:0007669"/>
    <property type="project" value="TreeGrafter"/>
</dbReference>
<keyword evidence="3" id="KW-0274">FAD</keyword>
<dbReference type="Proteomes" id="UP001341281">
    <property type="component" value="Chromosome 01"/>
</dbReference>
<dbReference type="SUPFAM" id="SSF51905">
    <property type="entry name" value="FAD/NAD(P)-binding domain"/>
    <property type="match status" value="1"/>
</dbReference>
<gene>
    <name evidence="5" type="ORF">U9M48_001073</name>
</gene>
<reference evidence="5 6" key="1">
    <citation type="submission" date="2024-02" db="EMBL/GenBank/DDBJ databases">
        <title>High-quality chromosome-scale genome assembly of Pensacola bahiagrass (Paspalum notatum Flugge var. saurae).</title>
        <authorList>
            <person name="Vega J.M."/>
            <person name="Podio M."/>
            <person name="Orjuela J."/>
            <person name="Siena L.A."/>
            <person name="Pessino S.C."/>
            <person name="Combes M.C."/>
            <person name="Mariac C."/>
            <person name="Albertini E."/>
            <person name="Pupilli F."/>
            <person name="Ortiz J.P.A."/>
            <person name="Leblanc O."/>
        </authorList>
    </citation>
    <scope>NUCLEOTIDE SEQUENCE [LARGE SCALE GENOMIC DNA]</scope>
    <source>
        <strain evidence="5">R1</strain>
        <tissue evidence="5">Leaf</tissue>
    </source>
</reference>
<dbReference type="Gene3D" id="3.50.50.100">
    <property type="match status" value="1"/>
</dbReference>
<evidence type="ECO:0000256" key="4">
    <source>
        <dbReference type="ARBA" id="ARBA00023002"/>
    </source>
</evidence>
<proteinExistence type="predicted"/>
<dbReference type="InterPro" id="IPR051169">
    <property type="entry name" value="NADH-Q_oxidoreductase"/>
</dbReference>
<evidence type="ECO:0000256" key="2">
    <source>
        <dbReference type="ARBA" id="ARBA00022630"/>
    </source>
</evidence>